<evidence type="ECO:0000256" key="2">
    <source>
        <dbReference type="ARBA" id="ARBA00022741"/>
    </source>
</evidence>
<keyword evidence="2" id="KW-0547">Nucleotide-binding</keyword>
<evidence type="ECO:0000256" key="1">
    <source>
        <dbReference type="ARBA" id="ARBA00006271"/>
    </source>
</evidence>
<dbReference type="SMART" id="SM00533">
    <property type="entry name" value="MUTSd"/>
    <property type="match status" value="1"/>
</dbReference>
<evidence type="ECO:0000256" key="4">
    <source>
        <dbReference type="ARBA" id="ARBA00023125"/>
    </source>
</evidence>
<dbReference type="InterPro" id="IPR027417">
    <property type="entry name" value="P-loop_NTPase"/>
</dbReference>
<sequence>MQLDQNVKKHLEIFCEEIHPSQIKGKGKSKEGYSIFSNFNNTVTLGGRKMITDWFCTPLKNPMLIKRRLSIVNCTKEALEQDQTLKNSVKSCLSHIICYKKFFKDLERKSTIQQSSIVRLYKSLNECKILLKILDKDFKEEHDFQAEFQNLFKEQTNEAIDYLIYTIEDIFDSEVLLKYNQAQCKKENINLIQKGISKELDYKRHQLVALDDLLEDVNKSIQTKLAFEPKKVFRHFSTYSTTLIPQYGYHVEVKLKDGSKFEQEVVQSEEYEDLLEQLKDNGWTLCFQKKDANKIYFKTFQTDVLNSEMGDIISEINVIENEIYFEIQTLLTEKYKDKLTDISNDLDKLDAFFSLAIAAINHRLQCPVIKYDSKPYLSFHMGGFEILNDFNTSESREYQLDLLRCVCIRGLKGSGKTSYLKLIGIIVYLAQIGSFVPAQKCVLSVFDKILTKFSTPESLIEKRSFFQMEVESLSSILENTTTRSLVLIEEFGKGTHYMDGISLFNGIWMSFLKQSSKAEGSSPLLCITCGQPELFEQGIIKQNDTEESKNSKILEMISKSTSSIENPLDYKREELDQPEQNFVHLYKVADMGDPELSPKTGITASLLSSFRSFHMSQTDYEDKLRAGYAHELNCLRSLLKSPASVRDIFNLKMGLQRRN</sequence>
<evidence type="ECO:0000259" key="6">
    <source>
        <dbReference type="SMART" id="SM00534"/>
    </source>
</evidence>
<name>A0AAD1X793_EUPCR</name>
<evidence type="ECO:0000313" key="8">
    <source>
        <dbReference type="Proteomes" id="UP001295684"/>
    </source>
</evidence>
<dbReference type="GO" id="GO:0005524">
    <property type="term" value="F:ATP binding"/>
    <property type="evidence" value="ECO:0007669"/>
    <property type="project" value="UniProtKB-KW"/>
</dbReference>
<evidence type="ECO:0000313" key="7">
    <source>
        <dbReference type="EMBL" id="CAI2360075.1"/>
    </source>
</evidence>
<dbReference type="GO" id="GO:0005634">
    <property type="term" value="C:nucleus"/>
    <property type="evidence" value="ECO:0007669"/>
    <property type="project" value="TreeGrafter"/>
</dbReference>
<dbReference type="InterPro" id="IPR007696">
    <property type="entry name" value="DNA_mismatch_repair_MutS_core"/>
</dbReference>
<dbReference type="SUPFAM" id="SSF48334">
    <property type="entry name" value="DNA repair protein MutS, domain III"/>
    <property type="match status" value="1"/>
</dbReference>
<feature type="domain" description="DNA mismatch repair proteins mutS family" evidence="6">
    <location>
        <begin position="403"/>
        <end position="615"/>
    </location>
</feature>
<gene>
    <name evidence="7" type="ORF">ECRASSUSDP1_LOCUS1372</name>
</gene>
<dbReference type="InterPro" id="IPR000432">
    <property type="entry name" value="DNA_mismatch_repair_MutS_C"/>
</dbReference>
<dbReference type="SMART" id="SM00534">
    <property type="entry name" value="MUTSac"/>
    <property type="match status" value="1"/>
</dbReference>
<evidence type="ECO:0000256" key="3">
    <source>
        <dbReference type="ARBA" id="ARBA00022840"/>
    </source>
</evidence>
<keyword evidence="8" id="KW-1185">Reference proteome</keyword>
<dbReference type="Pfam" id="PF00488">
    <property type="entry name" value="MutS_V"/>
    <property type="match status" value="1"/>
</dbReference>
<comment type="similarity">
    <text evidence="1">Belongs to the DNA mismatch repair MutS family.</text>
</comment>
<keyword evidence="4" id="KW-0238">DNA-binding</keyword>
<dbReference type="Gene3D" id="3.40.50.300">
    <property type="entry name" value="P-loop containing nucleotide triphosphate hydrolases"/>
    <property type="match status" value="1"/>
</dbReference>
<dbReference type="Proteomes" id="UP001295684">
    <property type="component" value="Unassembled WGS sequence"/>
</dbReference>
<dbReference type="PANTHER" id="PTHR11361">
    <property type="entry name" value="DNA MISMATCH REPAIR PROTEIN MUTS FAMILY MEMBER"/>
    <property type="match status" value="1"/>
</dbReference>
<dbReference type="PANTHER" id="PTHR11361:SF20">
    <property type="entry name" value="MUTS PROTEIN HOMOLOG 5"/>
    <property type="match status" value="1"/>
</dbReference>
<organism evidence="7 8">
    <name type="scientific">Euplotes crassus</name>
    <dbReference type="NCBI Taxonomy" id="5936"/>
    <lineage>
        <taxon>Eukaryota</taxon>
        <taxon>Sar</taxon>
        <taxon>Alveolata</taxon>
        <taxon>Ciliophora</taxon>
        <taxon>Intramacronucleata</taxon>
        <taxon>Spirotrichea</taxon>
        <taxon>Hypotrichia</taxon>
        <taxon>Euplotida</taxon>
        <taxon>Euplotidae</taxon>
        <taxon>Moneuplotes</taxon>
    </lineage>
</organism>
<dbReference type="GO" id="GO:0006298">
    <property type="term" value="P:mismatch repair"/>
    <property type="evidence" value="ECO:0007669"/>
    <property type="project" value="InterPro"/>
</dbReference>
<accession>A0AAD1X793</accession>
<dbReference type="Pfam" id="PF05192">
    <property type="entry name" value="MutS_III"/>
    <property type="match status" value="1"/>
</dbReference>
<reference evidence="7" key="1">
    <citation type="submission" date="2023-07" db="EMBL/GenBank/DDBJ databases">
        <authorList>
            <consortium name="AG Swart"/>
            <person name="Singh M."/>
            <person name="Singh A."/>
            <person name="Seah K."/>
            <person name="Emmerich C."/>
        </authorList>
    </citation>
    <scope>NUCLEOTIDE SEQUENCE</scope>
    <source>
        <strain evidence="7">DP1</strain>
    </source>
</reference>
<protein>
    <recommendedName>
        <fullName evidence="9">DNA mismatch repair proteins mutS family domain-containing protein</fullName>
    </recommendedName>
</protein>
<dbReference type="AlphaFoldDB" id="A0AAD1X793"/>
<dbReference type="InterPro" id="IPR036187">
    <property type="entry name" value="DNA_mismatch_repair_MutS_sf"/>
</dbReference>
<comment type="caution">
    <text evidence="7">The sequence shown here is derived from an EMBL/GenBank/DDBJ whole genome shotgun (WGS) entry which is preliminary data.</text>
</comment>
<feature type="domain" description="DNA mismatch repair protein MutS core" evidence="5">
    <location>
        <begin position="30"/>
        <end position="390"/>
    </location>
</feature>
<dbReference type="InterPro" id="IPR045076">
    <property type="entry name" value="MutS"/>
</dbReference>
<evidence type="ECO:0008006" key="9">
    <source>
        <dbReference type="Google" id="ProtNLM"/>
    </source>
</evidence>
<dbReference type="EMBL" id="CAMPGE010001294">
    <property type="protein sequence ID" value="CAI2360075.1"/>
    <property type="molecule type" value="Genomic_DNA"/>
</dbReference>
<dbReference type="GO" id="GO:0030983">
    <property type="term" value="F:mismatched DNA binding"/>
    <property type="evidence" value="ECO:0007669"/>
    <property type="project" value="InterPro"/>
</dbReference>
<dbReference type="GO" id="GO:0051026">
    <property type="term" value="P:chiasma assembly"/>
    <property type="evidence" value="ECO:0007669"/>
    <property type="project" value="TreeGrafter"/>
</dbReference>
<dbReference type="GO" id="GO:0140664">
    <property type="term" value="F:ATP-dependent DNA damage sensor activity"/>
    <property type="evidence" value="ECO:0007669"/>
    <property type="project" value="InterPro"/>
</dbReference>
<proteinExistence type="inferred from homology"/>
<dbReference type="SUPFAM" id="SSF52540">
    <property type="entry name" value="P-loop containing nucleoside triphosphate hydrolases"/>
    <property type="match status" value="1"/>
</dbReference>
<dbReference type="Gene3D" id="1.10.1420.10">
    <property type="match status" value="1"/>
</dbReference>
<keyword evidence="3" id="KW-0067">ATP-binding</keyword>
<evidence type="ECO:0000259" key="5">
    <source>
        <dbReference type="SMART" id="SM00533"/>
    </source>
</evidence>